<feature type="domain" description="Tubulin binding cofactor C-like" evidence="1">
    <location>
        <begin position="168"/>
        <end position="224"/>
    </location>
</feature>
<reference evidence="3" key="1">
    <citation type="submission" date="2021-02" db="EMBL/GenBank/DDBJ databases">
        <authorList>
            <person name="Nowell W R."/>
        </authorList>
    </citation>
    <scope>NUCLEOTIDE SEQUENCE</scope>
</reference>
<dbReference type="Proteomes" id="UP000663864">
    <property type="component" value="Unassembled WGS sequence"/>
</dbReference>
<dbReference type="Gene3D" id="2.160.20.70">
    <property type="match status" value="1"/>
</dbReference>
<dbReference type="AlphaFoldDB" id="A0A815MG89"/>
<evidence type="ECO:0000313" key="4">
    <source>
        <dbReference type="Proteomes" id="UP000663864"/>
    </source>
</evidence>
<comment type="caution">
    <text evidence="3">The sequence shown here is derived from an EMBL/GenBank/DDBJ whole genome shotgun (WGS) entry which is preliminary data.</text>
</comment>
<evidence type="ECO:0000259" key="1">
    <source>
        <dbReference type="Pfam" id="PF07986"/>
    </source>
</evidence>
<dbReference type="InterPro" id="IPR012945">
    <property type="entry name" value="Tubulin-bd_cofactor_C_dom"/>
</dbReference>
<name>A0A815MG89_9BILA</name>
<dbReference type="PANTHER" id="PTHR16052:SF0">
    <property type="entry name" value="TBCC DOMAIN-CONTAINING PROTEIN 1"/>
    <property type="match status" value="1"/>
</dbReference>
<dbReference type="Pfam" id="PF12455">
    <property type="entry name" value="Dynactin"/>
    <property type="match status" value="1"/>
</dbReference>
<protein>
    <submittedName>
        <fullName evidence="3">Uncharacterized protein</fullName>
    </submittedName>
</protein>
<dbReference type="EMBL" id="CAJNOT010004265">
    <property type="protein sequence ID" value="CAF1424177.1"/>
    <property type="molecule type" value="Genomic_DNA"/>
</dbReference>
<sequence>MEVCDPDVLRHIASTYHDLLTHEKSFDFLIDLLEKDELHDSLSLNALDKTISYSMNTSIKPGNDQSPFAVLVKRLIESNEQMRAQVGKINHLVLKDDDKNRSLILDANSISSIESSIRNLDRLTKTFHEICSDLTTQILLLSDANERVNTQDIEYIAYQACDKVYKKRRYQCRSSSFYIHTPTRPLIQLNCASLLFAPHNISHVELIEQMERVDLFKELNLWNKPLITYPAGYVDEQPWSLLPSDNFYSISSIRLEDQQTDALVPLPPEYQSAMNKRQKSISSLSNERTAAQLNLKQRQCFQRFIVLNFEAWIDATGNTKILNHLSSLQQ</sequence>
<evidence type="ECO:0000259" key="2">
    <source>
        <dbReference type="Pfam" id="PF12455"/>
    </source>
</evidence>
<dbReference type="InterPro" id="IPR039589">
    <property type="entry name" value="TBCC1"/>
</dbReference>
<proteinExistence type="predicted"/>
<organism evidence="3 4">
    <name type="scientific">Rotaria sordida</name>
    <dbReference type="NCBI Taxonomy" id="392033"/>
    <lineage>
        <taxon>Eukaryota</taxon>
        <taxon>Metazoa</taxon>
        <taxon>Spiralia</taxon>
        <taxon>Gnathifera</taxon>
        <taxon>Rotifera</taxon>
        <taxon>Eurotatoria</taxon>
        <taxon>Bdelloidea</taxon>
        <taxon>Philodinida</taxon>
        <taxon>Philodinidae</taxon>
        <taxon>Rotaria</taxon>
    </lineage>
</organism>
<dbReference type="InterPro" id="IPR022157">
    <property type="entry name" value="Dynactin"/>
</dbReference>
<dbReference type="InterPro" id="IPR016098">
    <property type="entry name" value="CAP/MinC_C"/>
</dbReference>
<feature type="domain" description="Dynein associated protein" evidence="2">
    <location>
        <begin position="1"/>
        <end position="60"/>
    </location>
</feature>
<gene>
    <name evidence="3" type="ORF">ZHD862_LOCUS34082</name>
</gene>
<dbReference type="PANTHER" id="PTHR16052">
    <property type="entry name" value="TBCC DOMAIN-CONTAINING PROTEIN 1"/>
    <property type="match status" value="1"/>
</dbReference>
<dbReference type="Pfam" id="PF07986">
    <property type="entry name" value="TBCC"/>
    <property type="match status" value="1"/>
</dbReference>
<accession>A0A815MG89</accession>
<evidence type="ECO:0000313" key="3">
    <source>
        <dbReference type="EMBL" id="CAF1424177.1"/>
    </source>
</evidence>